<keyword evidence="5" id="KW-0963">Cytoplasm</keyword>
<keyword evidence="9 12" id="KW-0472">Membrane</keyword>
<dbReference type="Gene3D" id="1.25.40.10">
    <property type="entry name" value="Tetratricopeptide repeat domain"/>
    <property type="match status" value="1"/>
</dbReference>
<evidence type="ECO:0000256" key="12">
    <source>
        <dbReference type="SAM" id="Phobius"/>
    </source>
</evidence>
<evidence type="ECO:0000256" key="4">
    <source>
        <dbReference type="ARBA" id="ARBA00022448"/>
    </source>
</evidence>
<dbReference type="PANTHER" id="PTHR10805:SF0">
    <property type="entry name" value="COATOMER SUBUNIT EPSILON"/>
    <property type="match status" value="1"/>
</dbReference>
<keyword evidence="10" id="KW-0968">Cytoplasmic vesicle</keyword>
<keyword evidence="12" id="KW-0812">Transmembrane</keyword>
<dbReference type="EMBL" id="JBDFQZ010000006">
    <property type="protein sequence ID" value="KAK9715011.1"/>
    <property type="molecule type" value="Genomic_DNA"/>
</dbReference>
<evidence type="ECO:0000256" key="2">
    <source>
        <dbReference type="ARBA" id="ARBA00004347"/>
    </source>
</evidence>
<evidence type="ECO:0000256" key="3">
    <source>
        <dbReference type="ARBA" id="ARBA00008827"/>
    </source>
</evidence>
<evidence type="ECO:0000256" key="11">
    <source>
        <dbReference type="ARBA" id="ARBA00025582"/>
    </source>
</evidence>
<organism evidence="13 14">
    <name type="scientific">Saponaria officinalis</name>
    <name type="common">Common soapwort</name>
    <name type="synonym">Lychnis saponaria</name>
    <dbReference type="NCBI Taxonomy" id="3572"/>
    <lineage>
        <taxon>Eukaryota</taxon>
        <taxon>Viridiplantae</taxon>
        <taxon>Streptophyta</taxon>
        <taxon>Embryophyta</taxon>
        <taxon>Tracheophyta</taxon>
        <taxon>Spermatophyta</taxon>
        <taxon>Magnoliopsida</taxon>
        <taxon>eudicotyledons</taxon>
        <taxon>Gunneridae</taxon>
        <taxon>Pentapetalae</taxon>
        <taxon>Caryophyllales</taxon>
        <taxon>Caryophyllaceae</taxon>
        <taxon>Caryophylleae</taxon>
        <taxon>Saponaria</taxon>
    </lineage>
</organism>
<evidence type="ECO:0000313" key="13">
    <source>
        <dbReference type="EMBL" id="KAK9715011.1"/>
    </source>
</evidence>
<dbReference type="GO" id="GO:0006891">
    <property type="term" value="P:intra-Golgi vesicle-mediated transport"/>
    <property type="evidence" value="ECO:0007669"/>
    <property type="project" value="TreeGrafter"/>
</dbReference>
<gene>
    <name evidence="13" type="ORF">RND81_06G136800</name>
</gene>
<dbReference type="GO" id="GO:0000139">
    <property type="term" value="C:Golgi membrane"/>
    <property type="evidence" value="ECO:0007669"/>
    <property type="project" value="UniProtKB-SubCell"/>
</dbReference>
<evidence type="ECO:0000256" key="8">
    <source>
        <dbReference type="ARBA" id="ARBA00023034"/>
    </source>
</evidence>
<evidence type="ECO:0000256" key="1">
    <source>
        <dbReference type="ARBA" id="ARBA00004255"/>
    </source>
</evidence>
<evidence type="ECO:0000256" key="5">
    <source>
        <dbReference type="ARBA" id="ARBA00022490"/>
    </source>
</evidence>
<proteinExistence type="inferred from homology"/>
<protein>
    <submittedName>
        <fullName evidence="13">Uncharacterized protein</fullName>
    </submittedName>
</protein>
<evidence type="ECO:0000256" key="7">
    <source>
        <dbReference type="ARBA" id="ARBA00022927"/>
    </source>
</evidence>
<accession>A0AAW1K9J6</accession>
<dbReference type="GO" id="GO:0015031">
    <property type="term" value="P:protein transport"/>
    <property type="evidence" value="ECO:0007669"/>
    <property type="project" value="UniProtKB-KW"/>
</dbReference>
<comment type="function">
    <text evidence="11">The coatomer is a cytosolic protein complex that binds to dilysine motifs and reversibly associates with Golgi non-clathrin-coated vesicles, which further mediate biosynthetic protein transport from the ER, via the Golgi up to the trans Golgi network. The coatomer complex is required for budding from Golgi membranes, and is essential for the retrograde Golgi-to-ER transport of dilysine-tagged proteins.</text>
</comment>
<dbReference type="Pfam" id="PF04733">
    <property type="entry name" value="Coatomer_E"/>
    <property type="match status" value="1"/>
</dbReference>
<comment type="similarity">
    <text evidence="3">Belongs to the COPE family.</text>
</comment>
<dbReference type="PANTHER" id="PTHR10805">
    <property type="entry name" value="COATOMER SUBUNIT EPSILON"/>
    <property type="match status" value="1"/>
</dbReference>
<dbReference type="GO" id="GO:0006890">
    <property type="term" value="P:retrograde vesicle-mediated transport, Golgi to endoplasmic reticulum"/>
    <property type="evidence" value="ECO:0007669"/>
    <property type="project" value="InterPro"/>
</dbReference>
<comment type="caution">
    <text evidence="13">The sequence shown here is derived from an EMBL/GenBank/DDBJ whole genome shotgun (WGS) entry which is preliminary data.</text>
</comment>
<evidence type="ECO:0000256" key="10">
    <source>
        <dbReference type="ARBA" id="ARBA00023329"/>
    </source>
</evidence>
<reference evidence="13" key="1">
    <citation type="submission" date="2024-03" db="EMBL/GenBank/DDBJ databases">
        <title>WGS assembly of Saponaria officinalis var. Norfolk2.</title>
        <authorList>
            <person name="Jenkins J."/>
            <person name="Shu S."/>
            <person name="Grimwood J."/>
            <person name="Barry K."/>
            <person name="Goodstein D."/>
            <person name="Schmutz J."/>
            <person name="Leebens-Mack J."/>
            <person name="Osbourn A."/>
        </authorList>
    </citation>
    <scope>NUCLEOTIDE SEQUENCE [LARGE SCALE GENOMIC DNA]</scope>
    <source>
        <strain evidence="13">JIC</strain>
    </source>
</reference>
<keyword evidence="12" id="KW-1133">Transmembrane helix</keyword>
<name>A0AAW1K9J6_SAPOF</name>
<dbReference type="GO" id="GO:0006888">
    <property type="term" value="P:endoplasmic reticulum to Golgi vesicle-mediated transport"/>
    <property type="evidence" value="ECO:0007669"/>
    <property type="project" value="TreeGrafter"/>
</dbReference>
<feature type="transmembrane region" description="Helical" evidence="12">
    <location>
        <begin position="95"/>
        <end position="120"/>
    </location>
</feature>
<dbReference type="InterPro" id="IPR006822">
    <property type="entry name" value="Coatomer_esu"/>
</dbReference>
<keyword evidence="4" id="KW-0813">Transport</keyword>
<evidence type="ECO:0000256" key="6">
    <source>
        <dbReference type="ARBA" id="ARBA00022892"/>
    </source>
</evidence>
<dbReference type="GO" id="GO:0005198">
    <property type="term" value="F:structural molecule activity"/>
    <property type="evidence" value="ECO:0007669"/>
    <property type="project" value="InterPro"/>
</dbReference>
<evidence type="ECO:0000313" key="14">
    <source>
        <dbReference type="Proteomes" id="UP001443914"/>
    </source>
</evidence>
<dbReference type="Proteomes" id="UP001443914">
    <property type="component" value="Unassembled WGS sequence"/>
</dbReference>
<dbReference type="AlphaFoldDB" id="A0AAW1K9J6"/>
<evidence type="ECO:0000256" key="9">
    <source>
        <dbReference type="ARBA" id="ARBA00023136"/>
    </source>
</evidence>
<feature type="transmembrane region" description="Helical" evidence="12">
    <location>
        <begin position="216"/>
        <end position="235"/>
    </location>
</feature>
<sequence length="256" mass="29340">MAAPDLLFNLRNSFYLGSYQSAINTSDIPNLSPEDAVERDPIVFRSHIAHGSHQLVINEIDSSAATPLQVVKLLDIYLSSPDLKVVLCVLPSSSFFSALFFIYFFCSFAFLCFFMICNLLRGPSRRRQNSTNEEGRTVATEVAPFDALLSKRNDMFLLFWMAQRLARAPFFSFIFMCPMERTIMKIREVSTTNQELYNLERLGEGTTVATIFFLPYFYLVCYCGWLCACALAKLASEYQVWSLTMEDSYTLHRLRD</sequence>
<comment type="subcellular location">
    <subcellularLocation>
        <location evidence="2">Cytoplasmic vesicle</location>
        <location evidence="2">COPI-coated vesicle membrane</location>
        <topology evidence="2">Peripheral membrane protein</topology>
        <orientation evidence="2">Cytoplasmic side</orientation>
    </subcellularLocation>
    <subcellularLocation>
        <location evidence="1">Golgi apparatus membrane</location>
        <topology evidence="1">Peripheral membrane protein</topology>
        <orientation evidence="1">Cytoplasmic side</orientation>
    </subcellularLocation>
</comment>
<dbReference type="GO" id="GO:0030126">
    <property type="term" value="C:COPI vesicle coat"/>
    <property type="evidence" value="ECO:0007669"/>
    <property type="project" value="TreeGrafter"/>
</dbReference>
<keyword evidence="6" id="KW-0931">ER-Golgi transport</keyword>
<keyword evidence="7" id="KW-0653">Protein transport</keyword>
<keyword evidence="14" id="KW-1185">Reference proteome</keyword>
<dbReference type="InterPro" id="IPR011990">
    <property type="entry name" value="TPR-like_helical_dom_sf"/>
</dbReference>
<keyword evidence="8" id="KW-0333">Golgi apparatus</keyword>